<keyword evidence="1" id="KW-1133">Transmembrane helix</keyword>
<sequence>MDGLVVRVRAVLVAVTALALAVGAHALADGGLPSSGLALAALVATTAPVAVVTARRRLTLPRLLPTLAVLQVALHVELAVLSGHGTPHALAHGGPHAGHTPLPVPLPQPDAVELVPSGLMLAAHAAALLLTALVLAGGDRAAARLTAWLSAVVLLVRAASHAARPTPRPAAVVDPLLPRRLADLLAAGGLRFRGPPPHRAATPSAPVPVLRTALA</sequence>
<dbReference type="EMBL" id="QKWH01000005">
    <property type="protein sequence ID" value="PZR53105.1"/>
    <property type="molecule type" value="Genomic_DNA"/>
</dbReference>
<organism evidence="2 3">
    <name type="scientific">Xylanimonas oleitrophica</name>
    <dbReference type="NCBI Taxonomy" id="2607479"/>
    <lineage>
        <taxon>Bacteria</taxon>
        <taxon>Bacillati</taxon>
        <taxon>Actinomycetota</taxon>
        <taxon>Actinomycetes</taxon>
        <taxon>Micrococcales</taxon>
        <taxon>Promicromonosporaceae</taxon>
        <taxon>Xylanimonas</taxon>
    </lineage>
</organism>
<feature type="transmembrane region" description="Helical" evidence="1">
    <location>
        <begin position="114"/>
        <end position="135"/>
    </location>
</feature>
<name>A0A2W5WZ14_9MICO</name>
<dbReference type="Proteomes" id="UP000248783">
    <property type="component" value="Unassembled WGS sequence"/>
</dbReference>
<reference evidence="2 3" key="1">
    <citation type="submission" date="2018-06" db="EMBL/GenBank/DDBJ databases">
        <title>Whole genome sequencing of a novel hydrocarbon degrading bacterial strain, PW21 isolated from oil contaminated produced water sample.</title>
        <authorList>
            <person name="Nagkirti P."/>
            <person name="Shaikh A."/>
            <person name="Gowdaman V."/>
            <person name="Engineer A.E."/>
            <person name="Dagar S."/>
            <person name="Dhakephalkar P.K."/>
        </authorList>
    </citation>
    <scope>NUCLEOTIDE SEQUENCE [LARGE SCALE GENOMIC DNA]</scope>
    <source>
        <strain evidence="2 3">PW21</strain>
    </source>
</reference>
<keyword evidence="1" id="KW-0812">Transmembrane</keyword>
<evidence type="ECO:0000256" key="1">
    <source>
        <dbReference type="SAM" id="Phobius"/>
    </source>
</evidence>
<dbReference type="RefSeq" id="WP_111250898.1">
    <property type="nucleotide sequence ID" value="NZ_QKWH01000005.1"/>
</dbReference>
<proteinExistence type="predicted"/>
<dbReference type="AlphaFoldDB" id="A0A2W5WZ14"/>
<gene>
    <name evidence="2" type="ORF">DNL40_08860</name>
</gene>
<protein>
    <submittedName>
        <fullName evidence="2">Uncharacterized protein</fullName>
    </submittedName>
</protein>
<keyword evidence="1" id="KW-0472">Membrane</keyword>
<comment type="caution">
    <text evidence="2">The sequence shown here is derived from an EMBL/GenBank/DDBJ whole genome shotgun (WGS) entry which is preliminary data.</text>
</comment>
<evidence type="ECO:0000313" key="3">
    <source>
        <dbReference type="Proteomes" id="UP000248783"/>
    </source>
</evidence>
<keyword evidence="3" id="KW-1185">Reference proteome</keyword>
<feature type="transmembrane region" description="Helical" evidence="1">
    <location>
        <begin position="36"/>
        <end position="54"/>
    </location>
</feature>
<accession>A0A2W5WZ14</accession>
<evidence type="ECO:0000313" key="2">
    <source>
        <dbReference type="EMBL" id="PZR53105.1"/>
    </source>
</evidence>